<dbReference type="Proteomes" id="UP000604046">
    <property type="component" value="Unassembled WGS sequence"/>
</dbReference>
<keyword evidence="1" id="KW-0732">Signal</keyword>
<evidence type="ECO:0000313" key="2">
    <source>
        <dbReference type="EMBL" id="CAE7362026.1"/>
    </source>
</evidence>
<feature type="signal peptide" evidence="1">
    <location>
        <begin position="1"/>
        <end position="38"/>
    </location>
</feature>
<feature type="chain" id="PRO_5033053476" evidence="1">
    <location>
        <begin position="39"/>
        <end position="137"/>
    </location>
</feature>
<gene>
    <name evidence="2" type="ORF">SNAT2548_LOCUS19505</name>
</gene>
<dbReference type="EMBL" id="CAJNDS010002180">
    <property type="protein sequence ID" value="CAE7362026.1"/>
    <property type="molecule type" value="Genomic_DNA"/>
</dbReference>
<protein>
    <submittedName>
        <fullName evidence="2">Uncharacterized protein</fullName>
    </submittedName>
</protein>
<organism evidence="2 3">
    <name type="scientific">Symbiodinium natans</name>
    <dbReference type="NCBI Taxonomy" id="878477"/>
    <lineage>
        <taxon>Eukaryota</taxon>
        <taxon>Sar</taxon>
        <taxon>Alveolata</taxon>
        <taxon>Dinophyceae</taxon>
        <taxon>Suessiales</taxon>
        <taxon>Symbiodiniaceae</taxon>
        <taxon>Symbiodinium</taxon>
    </lineage>
</organism>
<evidence type="ECO:0000256" key="1">
    <source>
        <dbReference type="SAM" id="SignalP"/>
    </source>
</evidence>
<dbReference type="AlphaFoldDB" id="A0A812PQZ2"/>
<name>A0A812PQZ2_9DINO</name>
<dbReference type="OrthoDB" id="424119at2759"/>
<comment type="caution">
    <text evidence="2">The sequence shown here is derived from an EMBL/GenBank/DDBJ whole genome shotgun (WGS) entry which is preliminary data.</text>
</comment>
<reference evidence="2" key="1">
    <citation type="submission" date="2021-02" db="EMBL/GenBank/DDBJ databases">
        <authorList>
            <person name="Dougan E. K."/>
            <person name="Rhodes N."/>
            <person name="Thang M."/>
            <person name="Chan C."/>
        </authorList>
    </citation>
    <scope>NUCLEOTIDE SEQUENCE</scope>
</reference>
<proteinExistence type="predicted"/>
<accession>A0A812PQZ2</accession>
<sequence>MASILHQRTPAMSLPQHLCGAALALVAVAITSLQGCGGWGQTYETEDEAVRTLCGGSSCEAQCTCCVQEYWAQGEKCARGVAQGSAERDVDGCSYCERYADEEWEPGNCFTERNMGHCSHQYWNNQEAKCDPFNASC</sequence>
<evidence type="ECO:0000313" key="3">
    <source>
        <dbReference type="Proteomes" id="UP000604046"/>
    </source>
</evidence>
<keyword evidence="3" id="KW-1185">Reference proteome</keyword>